<sequence>MLGEVELQDLDGDEDNDDCDVVMVHPNRYYVNLHVSQHFMGKIIGKKGATKMGIQRDTKTDIKIPKHGEDTDIVIYGPAPANVKAARRRINIIVMAAKEKLPYTHFISIPFNQAAVMERFEKFKATVLRDFNGRGLDESCFIRASKLHITVRMLSLMDNEERLLASKVLTEANEKVIRPMLKDYLPLRIRLKGLSYMNDDPKEMHVLYGRVEEDEGPTGILQDTVNALAEFLYKTGVVINRFNDTSVKMHVTLINTRYRNSGSQSDEEGSSSKKNIARESFDGSKILSSLGDYDFGVVEWRDIHLSQRSVVGPDGYYQATHVVSCVGNN</sequence>
<dbReference type="AlphaFoldDB" id="A0A5E4QVJ2"/>
<dbReference type="InterPro" id="IPR004088">
    <property type="entry name" value="KH_dom_type_1"/>
</dbReference>
<evidence type="ECO:0000259" key="2">
    <source>
        <dbReference type="SMART" id="SM00322"/>
    </source>
</evidence>
<evidence type="ECO:0000313" key="3">
    <source>
        <dbReference type="EMBL" id="VVD01731.1"/>
    </source>
</evidence>
<dbReference type="CDD" id="cd22419">
    <property type="entry name" value="KH-I_ASCC1"/>
    <property type="match status" value="1"/>
</dbReference>
<reference evidence="3 4" key="1">
    <citation type="submission" date="2017-07" db="EMBL/GenBank/DDBJ databases">
        <authorList>
            <person name="Talla V."/>
            <person name="Backstrom N."/>
        </authorList>
    </citation>
    <scope>NUCLEOTIDE SEQUENCE [LARGE SCALE GENOMIC DNA]</scope>
</reference>
<dbReference type="PROSITE" id="PS50084">
    <property type="entry name" value="KH_TYPE_1"/>
    <property type="match status" value="1"/>
</dbReference>
<dbReference type="PANTHER" id="PTHR13360:SF1">
    <property type="entry name" value="ACTIVATING SIGNAL COINTEGRATOR 1 COMPLEX SUBUNIT 1"/>
    <property type="match status" value="1"/>
</dbReference>
<dbReference type="PANTHER" id="PTHR13360">
    <property type="entry name" value="ACTIVATING SIGNAL COINTEGRATOR 1 COMPLEX SUBUNIT 1"/>
    <property type="match status" value="1"/>
</dbReference>
<dbReference type="Pfam" id="PF00013">
    <property type="entry name" value="KH_1"/>
    <property type="match status" value="1"/>
</dbReference>
<dbReference type="Proteomes" id="UP000324832">
    <property type="component" value="Unassembled WGS sequence"/>
</dbReference>
<dbReference type="InterPro" id="IPR019510">
    <property type="entry name" value="AKAP7-like_phosphoesterase"/>
</dbReference>
<accession>A0A5E4QVJ2</accession>
<dbReference type="Gene3D" id="3.90.1140.10">
    <property type="entry name" value="Cyclic phosphodiesterase"/>
    <property type="match status" value="1"/>
</dbReference>
<feature type="domain" description="K Homology" evidence="2">
    <location>
        <begin position="27"/>
        <end position="95"/>
    </location>
</feature>
<dbReference type="GO" id="GO:0006307">
    <property type="term" value="P:DNA alkylation repair"/>
    <property type="evidence" value="ECO:0007669"/>
    <property type="project" value="InterPro"/>
</dbReference>
<dbReference type="SMART" id="SM00322">
    <property type="entry name" value="KH"/>
    <property type="match status" value="1"/>
</dbReference>
<keyword evidence="4" id="KW-1185">Reference proteome</keyword>
<dbReference type="Gene3D" id="3.30.1370.10">
    <property type="entry name" value="K Homology domain, type 1"/>
    <property type="match status" value="1"/>
</dbReference>
<dbReference type="SUPFAM" id="SSF54791">
    <property type="entry name" value="Eukaryotic type KH-domain (KH-domain type I)"/>
    <property type="match status" value="1"/>
</dbReference>
<dbReference type="GO" id="GO:0003723">
    <property type="term" value="F:RNA binding"/>
    <property type="evidence" value="ECO:0007669"/>
    <property type="project" value="UniProtKB-UniRule"/>
</dbReference>
<dbReference type="InterPro" id="IPR036612">
    <property type="entry name" value="KH_dom_type_1_sf"/>
</dbReference>
<dbReference type="GO" id="GO:0005634">
    <property type="term" value="C:nucleus"/>
    <property type="evidence" value="ECO:0007669"/>
    <property type="project" value="TreeGrafter"/>
</dbReference>
<dbReference type="EMBL" id="FZQP02005554">
    <property type="protein sequence ID" value="VVD01731.1"/>
    <property type="molecule type" value="Genomic_DNA"/>
</dbReference>
<protein>
    <recommendedName>
        <fullName evidence="2">K Homology domain-containing protein</fullName>
    </recommendedName>
</protein>
<dbReference type="Pfam" id="PF10469">
    <property type="entry name" value="AKAP7_NLS"/>
    <property type="match status" value="1"/>
</dbReference>
<dbReference type="InterPro" id="IPR004087">
    <property type="entry name" value="KH_dom"/>
</dbReference>
<dbReference type="GO" id="GO:0006355">
    <property type="term" value="P:regulation of DNA-templated transcription"/>
    <property type="evidence" value="ECO:0007669"/>
    <property type="project" value="TreeGrafter"/>
</dbReference>
<dbReference type="InterPro" id="IPR009210">
    <property type="entry name" value="ASCC1"/>
</dbReference>
<gene>
    <name evidence="3" type="ORF">LSINAPIS_LOCUS12080</name>
</gene>
<keyword evidence="1" id="KW-0694">RNA-binding</keyword>
<evidence type="ECO:0000256" key="1">
    <source>
        <dbReference type="PROSITE-ProRule" id="PRU00117"/>
    </source>
</evidence>
<evidence type="ECO:0000313" key="4">
    <source>
        <dbReference type="Proteomes" id="UP000324832"/>
    </source>
</evidence>
<proteinExistence type="predicted"/>
<dbReference type="InterPro" id="IPR047538">
    <property type="entry name" value="KH-I_ASCC1"/>
</dbReference>
<organism evidence="3 4">
    <name type="scientific">Leptidea sinapis</name>
    <dbReference type="NCBI Taxonomy" id="189913"/>
    <lineage>
        <taxon>Eukaryota</taxon>
        <taxon>Metazoa</taxon>
        <taxon>Ecdysozoa</taxon>
        <taxon>Arthropoda</taxon>
        <taxon>Hexapoda</taxon>
        <taxon>Insecta</taxon>
        <taxon>Pterygota</taxon>
        <taxon>Neoptera</taxon>
        <taxon>Endopterygota</taxon>
        <taxon>Lepidoptera</taxon>
        <taxon>Glossata</taxon>
        <taxon>Ditrysia</taxon>
        <taxon>Papilionoidea</taxon>
        <taxon>Pieridae</taxon>
        <taxon>Dismorphiinae</taxon>
        <taxon>Leptidea</taxon>
    </lineage>
</organism>
<dbReference type="PIRSF" id="PIRSF027019">
    <property type="entry name" value="Euk_LigT"/>
    <property type="match status" value="1"/>
</dbReference>
<name>A0A5E4QVJ2_9NEOP</name>